<name>E6YLN4_9HYPH</name>
<sequence>MRAIGKPLRGQLSGLWRYRVGDYRILCDLYDKELVVLVLAVGHRKNIYKG</sequence>
<dbReference type="EMBL" id="FN645459">
    <property type="protein sequence ID" value="CBI77786.1"/>
    <property type="molecule type" value="Genomic_DNA"/>
</dbReference>
<dbReference type="NCBIfam" id="TIGR02385">
    <property type="entry name" value="RelE_StbE"/>
    <property type="match status" value="1"/>
</dbReference>
<organism evidence="3">
    <name type="scientific">Bartonella rochalimae ATCC BAA-1498</name>
    <dbReference type="NCBI Taxonomy" id="685782"/>
    <lineage>
        <taxon>Bacteria</taxon>
        <taxon>Pseudomonadati</taxon>
        <taxon>Pseudomonadota</taxon>
        <taxon>Alphaproteobacteria</taxon>
        <taxon>Hyphomicrobiales</taxon>
        <taxon>Bartonellaceae</taxon>
        <taxon>Bartonella</taxon>
    </lineage>
</organism>
<dbReference type="PANTHER" id="PTHR35601">
    <property type="entry name" value="TOXIN RELE"/>
    <property type="match status" value="1"/>
</dbReference>
<dbReference type="PANTHER" id="PTHR35601:SF1">
    <property type="entry name" value="TOXIN RELE"/>
    <property type="match status" value="1"/>
</dbReference>
<dbReference type="InterPro" id="IPR035093">
    <property type="entry name" value="RelE/ParE_toxin_dom_sf"/>
</dbReference>
<dbReference type="AlphaFoldDB" id="E6YLN4"/>
<dbReference type="Pfam" id="PF05016">
    <property type="entry name" value="ParE_toxin"/>
    <property type="match status" value="1"/>
</dbReference>
<dbReference type="Gene3D" id="3.30.2310.20">
    <property type="entry name" value="RelE-like"/>
    <property type="match status" value="1"/>
</dbReference>
<evidence type="ECO:0000313" key="3">
    <source>
        <dbReference type="EMBL" id="CBI77786.1"/>
    </source>
</evidence>
<gene>
    <name evidence="3" type="ORF">BARRO_50135</name>
</gene>
<accession>E6YLN4</accession>
<reference evidence="3" key="1">
    <citation type="journal article" date="2011" name="PLoS Genet.">
        <title>Parallel evolution of a type IV secretion system in radiating lineages of the host-restricted bacterial pathogen Bartonella.</title>
        <authorList>
            <person name="Engel P."/>
            <person name="Salzburger W."/>
            <person name="Liesch M."/>
            <person name="Chang C.C."/>
            <person name="Maruyama S."/>
            <person name="Lanz C."/>
            <person name="Calteau A."/>
            <person name="Lajus A."/>
            <person name="Medigue C."/>
            <person name="Schuster S.C."/>
            <person name="Dehio C."/>
        </authorList>
    </citation>
    <scope>NUCLEOTIDE SEQUENCE</scope>
    <source>
        <strain evidence="3">ATCC BAA-1498</strain>
    </source>
</reference>
<evidence type="ECO:0000256" key="1">
    <source>
        <dbReference type="ARBA" id="ARBA00006226"/>
    </source>
</evidence>
<dbReference type="InterPro" id="IPR007712">
    <property type="entry name" value="RelE/ParE_toxin"/>
</dbReference>
<protein>
    <submittedName>
        <fullName evidence="3">Uncharacterized protein</fullName>
    </submittedName>
</protein>
<evidence type="ECO:0000256" key="2">
    <source>
        <dbReference type="ARBA" id="ARBA00022649"/>
    </source>
</evidence>
<comment type="similarity">
    <text evidence="1">Belongs to the RelE toxin family.</text>
</comment>
<dbReference type="SUPFAM" id="SSF143011">
    <property type="entry name" value="RelE-like"/>
    <property type="match status" value="1"/>
</dbReference>
<proteinExistence type="inferred from homology"/>
<keyword evidence="2" id="KW-1277">Toxin-antitoxin system</keyword>